<protein>
    <submittedName>
        <fullName evidence="2">Uncharacterized protein</fullName>
    </submittedName>
</protein>
<organism evidence="2 3">
    <name type="scientific">Symbiodinium microadriaticum</name>
    <name type="common">Dinoflagellate</name>
    <name type="synonym">Zooxanthella microadriatica</name>
    <dbReference type="NCBI Taxonomy" id="2951"/>
    <lineage>
        <taxon>Eukaryota</taxon>
        <taxon>Sar</taxon>
        <taxon>Alveolata</taxon>
        <taxon>Dinophyceae</taxon>
        <taxon>Suessiales</taxon>
        <taxon>Symbiodiniaceae</taxon>
        <taxon>Symbiodinium</taxon>
    </lineage>
</organism>
<sequence length="227" mass="24740">MTFLVSVQALLCLNDLVADALELVLGEGRSTTWIPVKCQAAIATNCVVSSSTETINYQTARFTGVVKIRKGLTARLIVACCDGQDAEAIGSLEEQADAGNISLPAVAIFAALVASSAGVDMGWIILGAPMLFQLNQCRRRHRVMDPNEQGWYNSIKVAPNLYFPVDYESTINVLRLLKQKIQALTENRRSTATVHIHLCLQAIVYENMAIPMSDSSVDAYDDMEANS</sequence>
<keyword evidence="3" id="KW-1185">Reference proteome</keyword>
<dbReference type="OrthoDB" id="510307at2759"/>
<dbReference type="AlphaFoldDB" id="A0A1Q9C0X5"/>
<gene>
    <name evidence="2" type="ORF">AK812_SmicGene43475</name>
</gene>
<feature type="chain" id="PRO_5012050898" evidence="1">
    <location>
        <begin position="21"/>
        <end position="227"/>
    </location>
</feature>
<accession>A0A1Q9C0X5</accession>
<keyword evidence="1" id="KW-0732">Signal</keyword>
<dbReference type="Proteomes" id="UP000186817">
    <property type="component" value="Unassembled WGS sequence"/>
</dbReference>
<name>A0A1Q9C0X5_SYMMI</name>
<reference evidence="2 3" key="1">
    <citation type="submission" date="2016-02" db="EMBL/GenBank/DDBJ databases">
        <title>Genome analysis of coral dinoflagellate symbionts highlights evolutionary adaptations to a symbiotic lifestyle.</title>
        <authorList>
            <person name="Aranda M."/>
            <person name="Li Y."/>
            <person name="Liew Y.J."/>
            <person name="Baumgarten S."/>
            <person name="Simakov O."/>
            <person name="Wilson M."/>
            <person name="Piel J."/>
            <person name="Ashoor H."/>
            <person name="Bougouffa S."/>
            <person name="Bajic V.B."/>
            <person name="Ryu T."/>
            <person name="Ravasi T."/>
            <person name="Bayer T."/>
            <person name="Micklem G."/>
            <person name="Kim H."/>
            <person name="Bhak J."/>
            <person name="Lajeunesse T.C."/>
            <person name="Voolstra C.R."/>
        </authorList>
    </citation>
    <scope>NUCLEOTIDE SEQUENCE [LARGE SCALE GENOMIC DNA]</scope>
    <source>
        <strain evidence="2 3">CCMP2467</strain>
    </source>
</reference>
<proteinExistence type="predicted"/>
<comment type="caution">
    <text evidence="2">The sequence shown here is derived from an EMBL/GenBank/DDBJ whole genome shotgun (WGS) entry which is preliminary data.</text>
</comment>
<evidence type="ECO:0000256" key="1">
    <source>
        <dbReference type="SAM" id="SignalP"/>
    </source>
</evidence>
<dbReference type="EMBL" id="LSRX01001985">
    <property type="protein sequence ID" value="OLP76571.1"/>
    <property type="molecule type" value="Genomic_DNA"/>
</dbReference>
<evidence type="ECO:0000313" key="2">
    <source>
        <dbReference type="EMBL" id="OLP76571.1"/>
    </source>
</evidence>
<feature type="signal peptide" evidence="1">
    <location>
        <begin position="1"/>
        <end position="20"/>
    </location>
</feature>
<evidence type="ECO:0000313" key="3">
    <source>
        <dbReference type="Proteomes" id="UP000186817"/>
    </source>
</evidence>